<dbReference type="PANTHER" id="PTHR43884">
    <property type="entry name" value="ACYL-COA DEHYDROGENASE"/>
    <property type="match status" value="1"/>
</dbReference>
<dbReference type="InterPro" id="IPR046373">
    <property type="entry name" value="Acyl-CoA_Oxase/DH_mid-dom_sf"/>
</dbReference>
<dbReference type="Pfam" id="PF02770">
    <property type="entry name" value="Acyl-CoA_dh_M"/>
    <property type="match status" value="1"/>
</dbReference>
<dbReference type="PANTHER" id="PTHR43884:SF12">
    <property type="entry name" value="ISOVALERYL-COA DEHYDROGENASE, MITOCHONDRIAL-RELATED"/>
    <property type="match status" value="1"/>
</dbReference>
<feature type="domain" description="Acyl-CoA dehydrogenase/oxidase N-terminal" evidence="4">
    <location>
        <begin position="21"/>
        <end position="116"/>
    </location>
</feature>
<dbReference type="InterPro" id="IPR037069">
    <property type="entry name" value="AcylCoA_DH/ox_N_sf"/>
</dbReference>
<dbReference type="Pfam" id="PF02771">
    <property type="entry name" value="Acyl-CoA_dh_N"/>
    <property type="match status" value="1"/>
</dbReference>
<evidence type="ECO:0000259" key="3">
    <source>
        <dbReference type="Pfam" id="PF02770"/>
    </source>
</evidence>
<keyword evidence="2" id="KW-0812">Transmembrane</keyword>
<dbReference type="Gene3D" id="1.20.140.10">
    <property type="entry name" value="Butyryl-CoA Dehydrogenase, subunit A, domain 3"/>
    <property type="match status" value="1"/>
</dbReference>
<keyword evidence="2" id="KW-0472">Membrane</keyword>
<evidence type="ECO:0000256" key="2">
    <source>
        <dbReference type="SAM" id="Phobius"/>
    </source>
</evidence>
<comment type="caution">
    <text evidence="5">The sequence shown here is derived from an EMBL/GenBank/DDBJ whole genome shotgun (WGS) entry which is preliminary data.</text>
</comment>
<keyword evidence="1" id="KW-0285">Flavoprotein</keyword>
<feature type="domain" description="Acyl-CoA oxidase/dehydrogenase middle" evidence="3">
    <location>
        <begin position="135"/>
        <end position="210"/>
    </location>
</feature>
<evidence type="ECO:0000259" key="4">
    <source>
        <dbReference type="Pfam" id="PF02771"/>
    </source>
</evidence>
<dbReference type="InterPro" id="IPR013786">
    <property type="entry name" value="AcylCoA_DH/ox_N"/>
</dbReference>
<protein>
    <submittedName>
        <fullName evidence="5">Acyl-CoA dehydrogenase family protein</fullName>
    </submittedName>
</protein>
<name>A0ABP6Y989_9FLAO</name>
<dbReference type="InterPro" id="IPR009100">
    <property type="entry name" value="AcylCoA_DH/oxidase_NM_dom_sf"/>
</dbReference>
<dbReference type="Proteomes" id="UP001500954">
    <property type="component" value="Unassembled WGS sequence"/>
</dbReference>
<gene>
    <name evidence="5" type="ORF">GCM10022395_29960</name>
</gene>
<dbReference type="Gene3D" id="2.40.110.10">
    <property type="entry name" value="Butyryl-CoA Dehydrogenase, subunit A, domain 2"/>
    <property type="match status" value="1"/>
</dbReference>
<reference evidence="6" key="1">
    <citation type="journal article" date="2019" name="Int. J. Syst. Evol. Microbiol.">
        <title>The Global Catalogue of Microorganisms (GCM) 10K type strain sequencing project: providing services to taxonomists for standard genome sequencing and annotation.</title>
        <authorList>
            <consortium name="The Broad Institute Genomics Platform"/>
            <consortium name="The Broad Institute Genome Sequencing Center for Infectious Disease"/>
            <person name="Wu L."/>
            <person name="Ma J."/>
        </authorList>
    </citation>
    <scope>NUCLEOTIDE SEQUENCE [LARGE SCALE GENOMIC DNA]</scope>
    <source>
        <strain evidence="6">JCM 17111</strain>
    </source>
</reference>
<accession>A0ABP6Y989</accession>
<dbReference type="InterPro" id="IPR006091">
    <property type="entry name" value="Acyl-CoA_Oxase/DH_mid-dom"/>
</dbReference>
<dbReference type="PIRSF" id="PIRSF016578">
    <property type="entry name" value="HsaA"/>
    <property type="match status" value="1"/>
</dbReference>
<feature type="transmembrane region" description="Helical" evidence="2">
    <location>
        <begin position="229"/>
        <end position="249"/>
    </location>
</feature>
<dbReference type="SUPFAM" id="SSF56645">
    <property type="entry name" value="Acyl-CoA dehydrogenase NM domain-like"/>
    <property type="match status" value="1"/>
</dbReference>
<evidence type="ECO:0000313" key="5">
    <source>
        <dbReference type="EMBL" id="GAA3579328.1"/>
    </source>
</evidence>
<dbReference type="EMBL" id="BAABCY010000079">
    <property type="protein sequence ID" value="GAA3579328.1"/>
    <property type="molecule type" value="Genomic_DNA"/>
</dbReference>
<evidence type="ECO:0000313" key="6">
    <source>
        <dbReference type="Proteomes" id="UP001500954"/>
    </source>
</evidence>
<keyword evidence="6" id="KW-1185">Reference proteome</keyword>
<dbReference type="InterPro" id="IPR036250">
    <property type="entry name" value="AcylCo_DH-like_C"/>
</dbReference>
<sequence length="375" mass="41790">MSSQTLQHSDWQLLTKHIGNDFAQRALDYDLEGSFVKENYNQLREHKFFSAAIPKELGGGGLSHSEMCQIIKTIAHYCSSTALSFSMHQHLIAAAVWKYKHQNVGKEILRNIAKNELILISTGARDWLGSNGELKKTKGGYLFSGTKHFASQSAGGDLVVTSGTYLNHNTDWDVLHFTVPMASNGVSILDNWDVMGMRGTGSNSIVFDNVFVPESAITLSRPKNEFHPVWHVVLTVAVPLIMATYVGIAEKAKAIAIEKGKKYHRNQDHIATLIGRLNNTLLSAQTEWKAMYALTNEFDFSPNESTTVDILTHKTNVGEAAKKTVAYAMEAIGGQSFYRANILERLFRDVQASPFHPLPKWEQYAFTGKRLLEAN</sequence>
<dbReference type="RefSeq" id="WP_345007172.1">
    <property type="nucleotide sequence ID" value="NZ_BAABCY010000079.1"/>
</dbReference>
<dbReference type="SUPFAM" id="SSF47203">
    <property type="entry name" value="Acyl-CoA dehydrogenase C-terminal domain-like"/>
    <property type="match status" value="1"/>
</dbReference>
<evidence type="ECO:0000256" key="1">
    <source>
        <dbReference type="ARBA" id="ARBA00022630"/>
    </source>
</evidence>
<organism evidence="5 6">
    <name type="scientific">Snuella lapsa</name>
    <dbReference type="NCBI Taxonomy" id="870481"/>
    <lineage>
        <taxon>Bacteria</taxon>
        <taxon>Pseudomonadati</taxon>
        <taxon>Bacteroidota</taxon>
        <taxon>Flavobacteriia</taxon>
        <taxon>Flavobacteriales</taxon>
        <taxon>Flavobacteriaceae</taxon>
        <taxon>Snuella</taxon>
    </lineage>
</organism>
<proteinExistence type="predicted"/>
<keyword evidence="2" id="KW-1133">Transmembrane helix</keyword>
<dbReference type="Gene3D" id="1.10.540.10">
    <property type="entry name" value="Acyl-CoA dehydrogenase/oxidase, N-terminal domain"/>
    <property type="match status" value="1"/>
</dbReference>